<protein>
    <recommendedName>
        <fullName evidence="3">Non-specific lipid-transfer protein</fullName>
    </recommendedName>
</protein>
<comment type="similarity">
    <text evidence="1 3">Belongs to the plant LTP family.</text>
</comment>
<evidence type="ECO:0000259" key="5">
    <source>
        <dbReference type="SMART" id="SM00499"/>
    </source>
</evidence>
<evidence type="ECO:0000256" key="4">
    <source>
        <dbReference type="SAM" id="SignalP"/>
    </source>
</evidence>
<proteinExistence type="inferred from homology"/>
<comment type="function">
    <text evidence="3">Plant non-specific lipid-transfer proteins transfer phospholipids as well as galactolipids across membranes. May play a role in wax or cutin deposition in the cell walls of expanding epidermal cells and certain secretory tissues.</text>
</comment>
<keyword evidence="4" id="KW-0732">Signal</keyword>
<dbReference type="GO" id="GO:0008289">
    <property type="term" value="F:lipid binding"/>
    <property type="evidence" value="ECO:0007669"/>
    <property type="project" value="UniProtKB-KW"/>
</dbReference>
<dbReference type="InterPro" id="IPR036312">
    <property type="entry name" value="Bifun_inhib/LTP/seed_sf"/>
</dbReference>
<dbReference type="EMBL" id="CP039351">
    <property type="protein sequence ID" value="QCE01612.1"/>
    <property type="molecule type" value="Genomic_DNA"/>
</dbReference>
<dbReference type="CDD" id="cd01960">
    <property type="entry name" value="nsLTP1"/>
    <property type="match status" value="1"/>
</dbReference>
<evidence type="ECO:0000313" key="7">
    <source>
        <dbReference type="Proteomes" id="UP000501690"/>
    </source>
</evidence>
<evidence type="ECO:0000256" key="1">
    <source>
        <dbReference type="ARBA" id="ARBA00009748"/>
    </source>
</evidence>
<dbReference type="Pfam" id="PF00234">
    <property type="entry name" value="Tryp_alpha_amyl"/>
    <property type="match status" value="1"/>
</dbReference>
<evidence type="ECO:0000256" key="2">
    <source>
        <dbReference type="ARBA" id="ARBA00023157"/>
    </source>
</evidence>
<name>A0A4D6MLX1_VIGUN</name>
<evidence type="ECO:0000313" key="6">
    <source>
        <dbReference type="EMBL" id="QCE01612.1"/>
    </source>
</evidence>
<keyword evidence="2" id="KW-1015">Disulfide bond</keyword>
<sequence>MKRVSTSVLGLAVVLLVTIAAMKPVSGFSCVQAKLSLLTCLPFLTTNQESPSSVCCNAVRNVRASASTKPELREACDCLKATANETPNLNKDKAVQLPKLCNVDVGFSISKDIDCSKISSLARISG</sequence>
<dbReference type="OrthoDB" id="1403824at2759"/>
<keyword evidence="7" id="KW-1185">Reference proteome</keyword>
<gene>
    <name evidence="6" type="ORF">DEO72_LG7g2911</name>
</gene>
<dbReference type="SUPFAM" id="SSF47699">
    <property type="entry name" value="Bifunctional inhibitor/lipid-transfer protein/seed storage 2S albumin"/>
    <property type="match status" value="1"/>
</dbReference>
<evidence type="ECO:0000256" key="3">
    <source>
        <dbReference type="RuleBase" id="RU000628"/>
    </source>
</evidence>
<dbReference type="AlphaFoldDB" id="A0A4D6MLX1"/>
<dbReference type="InterPro" id="IPR016140">
    <property type="entry name" value="Bifunc_inhib/LTP/seed_store"/>
</dbReference>
<accession>A0A4D6MLX1</accession>
<dbReference type="Proteomes" id="UP000501690">
    <property type="component" value="Linkage Group LG7"/>
</dbReference>
<dbReference type="GO" id="GO:0006869">
    <property type="term" value="P:lipid transport"/>
    <property type="evidence" value="ECO:0007669"/>
    <property type="project" value="InterPro"/>
</dbReference>
<keyword evidence="3" id="KW-0813">Transport</keyword>
<keyword evidence="3" id="KW-0446">Lipid-binding</keyword>
<feature type="signal peptide" evidence="4">
    <location>
        <begin position="1"/>
        <end position="27"/>
    </location>
</feature>
<feature type="domain" description="Bifunctional inhibitor/plant lipid transfer protein/seed storage helical" evidence="5">
    <location>
        <begin position="30"/>
        <end position="115"/>
    </location>
</feature>
<reference evidence="6 7" key="1">
    <citation type="submission" date="2019-04" db="EMBL/GenBank/DDBJ databases">
        <title>An improved genome assembly and genetic linkage map for asparagus bean, Vigna unguiculata ssp. sesquipedialis.</title>
        <authorList>
            <person name="Xia Q."/>
            <person name="Zhang R."/>
            <person name="Dong Y."/>
        </authorList>
    </citation>
    <scope>NUCLEOTIDE SEQUENCE [LARGE SCALE GENOMIC DNA]</scope>
    <source>
        <tissue evidence="6">Leaf</tissue>
    </source>
</reference>
<dbReference type="PROSITE" id="PS00597">
    <property type="entry name" value="PLANT_LTP"/>
    <property type="match status" value="1"/>
</dbReference>
<dbReference type="Gramene" id="Vigun08g187600.1.v1.2">
    <property type="protein sequence ID" value="Vigun08g187600.1.v1.2"/>
    <property type="gene ID" value="Vigun08g187600.v1.2"/>
</dbReference>
<dbReference type="PANTHER" id="PTHR33076">
    <property type="entry name" value="NON-SPECIFIC LIPID-TRANSFER PROTEIN 2-RELATED"/>
    <property type="match status" value="1"/>
</dbReference>
<dbReference type="InterPro" id="IPR000528">
    <property type="entry name" value="Plant_nsLTP"/>
</dbReference>
<feature type="chain" id="PRO_5020022013" description="Non-specific lipid-transfer protein" evidence="4">
    <location>
        <begin position="28"/>
        <end position="126"/>
    </location>
</feature>
<dbReference type="SMART" id="SM00499">
    <property type="entry name" value="AAI"/>
    <property type="match status" value="1"/>
</dbReference>
<dbReference type="Gene3D" id="1.10.110.10">
    <property type="entry name" value="Plant lipid-transfer and hydrophobic proteins"/>
    <property type="match status" value="1"/>
</dbReference>
<dbReference type="PRINTS" id="PR00382">
    <property type="entry name" value="LIPIDTRNSFER"/>
</dbReference>
<organism evidence="6 7">
    <name type="scientific">Vigna unguiculata</name>
    <name type="common">Cowpea</name>
    <dbReference type="NCBI Taxonomy" id="3917"/>
    <lineage>
        <taxon>Eukaryota</taxon>
        <taxon>Viridiplantae</taxon>
        <taxon>Streptophyta</taxon>
        <taxon>Embryophyta</taxon>
        <taxon>Tracheophyta</taxon>
        <taxon>Spermatophyta</taxon>
        <taxon>Magnoliopsida</taxon>
        <taxon>eudicotyledons</taxon>
        <taxon>Gunneridae</taxon>
        <taxon>Pentapetalae</taxon>
        <taxon>rosids</taxon>
        <taxon>fabids</taxon>
        <taxon>Fabales</taxon>
        <taxon>Fabaceae</taxon>
        <taxon>Papilionoideae</taxon>
        <taxon>50 kb inversion clade</taxon>
        <taxon>NPAAA clade</taxon>
        <taxon>indigoferoid/millettioid clade</taxon>
        <taxon>Phaseoleae</taxon>
        <taxon>Vigna</taxon>
    </lineage>
</organism>